<dbReference type="InterPro" id="IPR043502">
    <property type="entry name" value="DNA/RNA_pol_sf"/>
</dbReference>
<protein>
    <recommendedName>
        <fullName evidence="3">UmuC domain-containing protein</fullName>
    </recommendedName>
</protein>
<comment type="function">
    <text evidence="2">Poorly processive, error-prone DNA polymerase involved in untargeted mutagenesis. Copies undamaged DNA at stalled replication forks, which arise in vivo from mismatched or misaligned primer ends. These misaligned primers can be extended by PolIV. Exhibits no 3'-5' exonuclease (proofreading) activity. May be involved in translesional synthesis, in conjunction with the beta clamp from PolIII.</text>
</comment>
<name>A0A2S5IZA2_9MICC</name>
<comment type="similarity">
    <text evidence="1">Belongs to the DNA polymerase type-Y family.</text>
</comment>
<dbReference type="OrthoDB" id="9808813at2"/>
<dbReference type="Gene3D" id="3.30.70.270">
    <property type="match status" value="1"/>
</dbReference>
<dbReference type="SUPFAM" id="SSF56672">
    <property type="entry name" value="DNA/RNA polymerases"/>
    <property type="match status" value="1"/>
</dbReference>
<dbReference type="PANTHER" id="PTHR11076">
    <property type="entry name" value="DNA REPAIR POLYMERASE UMUC / TRANSFERASE FAMILY MEMBER"/>
    <property type="match status" value="1"/>
</dbReference>
<dbReference type="PANTHER" id="PTHR11076:SF34">
    <property type="entry name" value="PROTEIN UMUC"/>
    <property type="match status" value="1"/>
</dbReference>
<accession>A0A2S5IZA2</accession>
<comment type="caution">
    <text evidence="4">The sequence shown here is derived from an EMBL/GenBank/DDBJ whole genome shotgun (WGS) entry which is preliminary data.</text>
</comment>
<dbReference type="GO" id="GO:0009432">
    <property type="term" value="P:SOS response"/>
    <property type="evidence" value="ECO:0007669"/>
    <property type="project" value="TreeGrafter"/>
</dbReference>
<dbReference type="GO" id="GO:0005829">
    <property type="term" value="C:cytosol"/>
    <property type="evidence" value="ECO:0007669"/>
    <property type="project" value="TreeGrafter"/>
</dbReference>
<dbReference type="Gene3D" id="3.40.1170.60">
    <property type="match status" value="1"/>
</dbReference>
<dbReference type="AlphaFoldDB" id="A0A2S5IZA2"/>
<dbReference type="EMBL" id="PRKW01000002">
    <property type="protein sequence ID" value="PPB49889.1"/>
    <property type="molecule type" value="Genomic_DNA"/>
</dbReference>
<dbReference type="InterPro" id="IPR050116">
    <property type="entry name" value="DNA_polymerase-Y"/>
</dbReference>
<evidence type="ECO:0000313" key="5">
    <source>
        <dbReference type="Proteomes" id="UP000239297"/>
    </source>
</evidence>
<keyword evidence="5" id="KW-1185">Reference proteome</keyword>
<evidence type="ECO:0000313" key="4">
    <source>
        <dbReference type="EMBL" id="PPB49889.1"/>
    </source>
</evidence>
<dbReference type="InterPro" id="IPR001126">
    <property type="entry name" value="UmuC"/>
</dbReference>
<organism evidence="4 5">
    <name type="scientific">Arthrobacter pityocampae</name>
    <dbReference type="NCBI Taxonomy" id="547334"/>
    <lineage>
        <taxon>Bacteria</taxon>
        <taxon>Bacillati</taxon>
        <taxon>Actinomycetota</taxon>
        <taxon>Actinomycetes</taxon>
        <taxon>Micrococcales</taxon>
        <taxon>Micrococcaceae</taxon>
        <taxon>Arthrobacter</taxon>
    </lineage>
</organism>
<reference evidence="4 5" key="1">
    <citation type="journal article" date="2014" name="Int. J. Syst. Evol. Microbiol.">
        <title>Arthrobacter pityocampae sp. nov., isolated from Thaumetopoea pityocampa (Lep., Thaumetopoeidae).</title>
        <authorList>
            <person name="Ince I.A."/>
            <person name="Demirbag Z."/>
            <person name="Kati H."/>
        </authorList>
    </citation>
    <scope>NUCLEOTIDE SEQUENCE [LARGE SCALE GENOMIC DNA]</scope>
    <source>
        <strain evidence="4 5">Tp2</strain>
    </source>
</reference>
<dbReference type="GO" id="GO:0003887">
    <property type="term" value="F:DNA-directed DNA polymerase activity"/>
    <property type="evidence" value="ECO:0007669"/>
    <property type="project" value="TreeGrafter"/>
</dbReference>
<dbReference type="InterPro" id="IPR043128">
    <property type="entry name" value="Rev_trsase/Diguanyl_cyclase"/>
</dbReference>
<evidence type="ECO:0000256" key="2">
    <source>
        <dbReference type="ARBA" id="ARBA00025589"/>
    </source>
</evidence>
<dbReference type="Proteomes" id="UP000239297">
    <property type="component" value="Unassembled WGS sequence"/>
</dbReference>
<dbReference type="GO" id="GO:0042276">
    <property type="term" value="P:error-prone translesion synthesis"/>
    <property type="evidence" value="ECO:0007669"/>
    <property type="project" value="TreeGrafter"/>
</dbReference>
<sequence>MSDQEPSDSRVALVDVNNFYVSSERAFDPSLEDKSLVVLSNDDGCVITRSAEAKSLVIPMGAPWFQIADQAKGWGLQVRSSNYELYGDMSARVMEILGRHTTDLEIYSIDEAFLTLHGTHGDQRTTGRTIKTTVRRNTGLPVCVGLAPTKTRRLGRVLVDSRASVQPFSPRPVSGSCSTLCSGALSSGVRHTRPTVVGASCL</sequence>
<evidence type="ECO:0000259" key="3">
    <source>
        <dbReference type="PROSITE" id="PS50173"/>
    </source>
</evidence>
<gene>
    <name evidence="4" type="ORF">C4K88_04145</name>
</gene>
<feature type="domain" description="UmuC" evidence="3">
    <location>
        <begin position="11"/>
        <end position="151"/>
    </location>
</feature>
<dbReference type="PROSITE" id="PS50173">
    <property type="entry name" value="UMUC"/>
    <property type="match status" value="1"/>
</dbReference>
<evidence type="ECO:0000256" key="1">
    <source>
        <dbReference type="ARBA" id="ARBA00010945"/>
    </source>
</evidence>
<proteinExistence type="inferred from homology"/>
<dbReference type="GO" id="GO:0006281">
    <property type="term" value="P:DNA repair"/>
    <property type="evidence" value="ECO:0007669"/>
    <property type="project" value="InterPro"/>
</dbReference>
<dbReference type="Pfam" id="PF00817">
    <property type="entry name" value="IMS"/>
    <property type="match status" value="1"/>
</dbReference>